<dbReference type="PANTHER" id="PTHR38593">
    <property type="entry name" value="BLR2558 PROTEIN"/>
    <property type="match status" value="1"/>
</dbReference>
<evidence type="ECO:0000313" key="4">
    <source>
        <dbReference type="Proteomes" id="UP001597115"/>
    </source>
</evidence>
<feature type="domain" description="DUF4142" evidence="2">
    <location>
        <begin position="35"/>
        <end position="167"/>
    </location>
</feature>
<sequence length="175" mass="18576">MKTLIGIAFLAAVSTPALAQTVPPAPTVTERTATPAYASMAMSGDNYEIESSKLVLGNAVNPDVRAFADMMITDHGRMQSDMLAAAKAASIGNPGGTRAPEAAMMKELRATPKARMERFYVDQQVIAHERALALHQGYAAQGDNPGMRAVAAAAIPVVQHHLDEIRRIQAAMHGN</sequence>
<organism evidence="3 4">
    <name type="scientific">Sphingomonas tabacisoli</name>
    <dbReference type="NCBI Taxonomy" id="2249466"/>
    <lineage>
        <taxon>Bacteria</taxon>
        <taxon>Pseudomonadati</taxon>
        <taxon>Pseudomonadota</taxon>
        <taxon>Alphaproteobacteria</taxon>
        <taxon>Sphingomonadales</taxon>
        <taxon>Sphingomonadaceae</taxon>
        <taxon>Sphingomonas</taxon>
    </lineage>
</organism>
<dbReference type="InterPro" id="IPR012347">
    <property type="entry name" value="Ferritin-like"/>
</dbReference>
<comment type="caution">
    <text evidence="3">The sequence shown here is derived from an EMBL/GenBank/DDBJ whole genome shotgun (WGS) entry which is preliminary data.</text>
</comment>
<feature type="chain" id="PRO_5045968870" evidence="1">
    <location>
        <begin position="20"/>
        <end position="175"/>
    </location>
</feature>
<keyword evidence="4" id="KW-1185">Reference proteome</keyword>
<dbReference type="PANTHER" id="PTHR38593:SF1">
    <property type="entry name" value="BLR2558 PROTEIN"/>
    <property type="match status" value="1"/>
</dbReference>
<protein>
    <submittedName>
        <fullName evidence="3">DUF4142 domain-containing protein</fullName>
    </submittedName>
</protein>
<name>A0ABW4I2I0_9SPHN</name>
<dbReference type="InterPro" id="IPR025419">
    <property type="entry name" value="DUF4142"/>
</dbReference>
<feature type="signal peptide" evidence="1">
    <location>
        <begin position="1"/>
        <end position="19"/>
    </location>
</feature>
<dbReference type="Pfam" id="PF13628">
    <property type="entry name" value="DUF4142"/>
    <property type="match status" value="1"/>
</dbReference>
<dbReference type="Proteomes" id="UP001597115">
    <property type="component" value="Unassembled WGS sequence"/>
</dbReference>
<evidence type="ECO:0000256" key="1">
    <source>
        <dbReference type="SAM" id="SignalP"/>
    </source>
</evidence>
<evidence type="ECO:0000259" key="2">
    <source>
        <dbReference type="Pfam" id="PF13628"/>
    </source>
</evidence>
<accession>A0ABW4I2I0</accession>
<evidence type="ECO:0000313" key="3">
    <source>
        <dbReference type="EMBL" id="MFD1612131.1"/>
    </source>
</evidence>
<gene>
    <name evidence="3" type="ORF">ACFSCW_09995</name>
</gene>
<proteinExistence type="predicted"/>
<dbReference type="RefSeq" id="WP_380888826.1">
    <property type="nucleotide sequence ID" value="NZ_JBHUDY010000001.1"/>
</dbReference>
<dbReference type="Gene3D" id="1.20.1260.10">
    <property type="match status" value="1"/>
</dbReference>
<reference evidence="4" key="1">
    <citation type="journal article" date="2019" name="Int. J. Syst. Evol. Microbiol.">
        <title>The Global Catalogue of Microorganisms (GCM) 10K type strain sequencing project: providing services to taxonomists for standard genome sequencing and annotation.</title>
        <authorList>
            <consortium name="The Broad Institute Genomics Platform"/>
            <consortium name="The Broad Institute Genome Sequencing Center for Infectious Disease"/>
            <person name="Wu L."/>
            <person name="Ma J."/>
        </authorList>
    </citation>
    <scope>NUCLEOTIDE SEQUENCE [LARGE SCALE GENOMIC DNA]</scope>
    <source>
        <strain evidence="4">CGMCC 1.16275</strain>
    </source>
</reference>
<dbReference type="EMBL" id="JBHUDY010000001">
    <property type="protein sequence ID" value="MFD1612131.1"/>
    <property type="molecule type" value="Genomic_DNA"/>
</dbReference>
<keyword evidence="1" id="KW-0732">Signal</keyword>